<feature type="domain" description="Glycosyltransferase 2-like" evidence="10">
    <location>
        <begin position="15"/>
        <end position="176"/>
    </location>
</feature>
<comment type="caution">
    <text evidence="11">The sequence shown here is derived from an EMBL/GenBank/DDBJ whole genome shotgun (WGS) entry which is preliminary data.</text>
</comment>
<evidence type="ECO:0000256" key="6">
    <source>
        <dbReference type="ARBA" id="ARBA00022989"/>
    </source>
</evidence>
<evidence type="ECO:0000256" key="3">
    <source>
        <dbReference type="ARBA" id="ARBA00022676"/>
    </source>
</evidence>
<evidence type="ECO:0000313" key="12">
    <source>
        <dbReference type="Proteomes" id="UP000563094"/>
    </source>
</evidence>
<keyword evidence="3 11" id="KW-0328">Glycosyltransferase</keyword>
<name>A0A839GEC9_9BACT</name>
<dbReference type="EC" id="2.4.1.83" evidence="11"/>
<protein>
    <submittedName>
        <fullName evidence="11">Dolichol-phosphate mannosyltransferase</fullName>
        <ecNumber evidence="11">2.4.1.83</ecNumber>
    </submittedName>
</protein>
<keyword evidence="7 9" id="KW-0472">Membrane</keyword>
<dbReference type="PANTHER" id="PTHR48090:SF1">
    <property type="entry name" value="PROPHAGE BACTOPRENOL GLUCOSYL TRANSFERASE HOMOLOG"/>
    <property type="match status" value="1"/>
</dbReference>
<gene>
    <name evidence="11" type="ORF">FHS90_002687</name>
</gene>
<dbReference type="Gene3D" id="3.90.550.10">
    <property type="entry name" value="Spore Coat Polysaccharide Biosynthesis Protein SpsA, Chain A"/>
    <property type="match status" value="1"/>
</dbReference>
<evidence type="ECO:0000256" key="9">
    <source>
        <dbReference type="SAM" id="Phobius"/>
    </source>
</evidence>
<dbReference type="EMBL" id="JACJIQ010000010">
    <property type="protein sequence ID" value="MBA9077964.1"/>
    <property type="molecule type" value="Genomic_DNA"/>
</dbReference>
<keyword evidence="2" id="KW-1003">Cell membrane</keyword>
<evidence type="ECO:0000313" key="11">
    <source>
        <dbReference type="EMBL" id="MBA9077964.1"/>
    </source>
</evidence>
<dbReference type="SUPFAM" id="SSF53448">
    <property type="entry name" value="Nucleotide-diphospho-sugar transferases"/>
    <property type="match status" value="1"/>
</dbReference>
<keyword evidence="12" id="KW-1185">Reference proteome</keyword>
<keyword evidence="5 9" id="KW-0812">Transmembrane</keyword>
<organism evidence="11 12">
    <name type="scientific">Rufibacter quisquiliarum</name>
    <dbReference type="NCBI Taxonomy" id="1549639"/>
    <lineage>
        <taxon>Bacteria</taxon>
        <taxon>Pseudomonadati</taxon>
        <taxon>Bacteroidota</taxon>
        <taxon>Cytophagia</taxon>
        <taxon>Cytophagales</taxon>
        <taxon>Hymenobacteraceae</taxon>
        <taxon>Rufibacter</taxon>
    </lineage>
</organism>
<comment type="similarity">
    <text evidence="8">Belongs to the glycosyltransferase 2 family. GtrB subfamily.</text>
</comment>
<reference evidence="11 12" key="1">
    <citation type="submission" date="2020-08" db="EMBL/GenBank/DDBJ databases">
        <title>Genomic Encyclopedia of Type Strains, Phase IV (KMG-IV): sequencing the most valuable type-strain genomes for metagenomic binning, comparative biology and taxonomic classification.</title>
        <authorList>
            <person name="Goeker M."/>
        </authorList>
    </citation>
    <scope>NUCLEOTIDE SEQUENCE [LARGE SCALE GENOMIC DNA]</scope>
    <source>
        <strain evidence="11 12">DSM 29854</strain>
    </source>
</reference>
<evidence type="ECO:0000256" key="2">
    <source>
        <dbReference type="ARBA" id="ARBA00022475"/>
    </source>
</evidence>
<evidence type="ECO:0000259" key="10">
    <source>
        <dbReference type="Pfam" id="PF00535"/>
    </source>
</evidence>
<evidence type="ECO:0000256" key="4">
    <source>
        <dbReference type="ARBA" id="ARBA00022679"/>
    </source>
</evidence>
<evidence type="ECO:0000256" key="7">
    <source>
        <dbReference type="ARBA" id="ARBA00023136"/>
    </source>
</evidence>
<dbReference type="CDD" id="cd04187">
    <property type="entry name" value="DPM1_like_bac"/>
    <property type="match status" value="1"/>
</dbReference>
<feature type="transmembrane region" description="Helical" evidence="9">
    <location>
        <begin position="239"/>
        <end position="263"/>
    </location>
</feature>
<dbReference type="Proteomes" id="UP000563094">
    <property type="component" value="Unassembled WGS sequence"/>
</dbReference>
<comment type="subcellular location">
    <subcellularLocation>
        <location evidence="1">Cell membrane</location>
        <topology evidence="1">Multi-pass membrane protein</topology>
    </subcellularLocation>
</comment>
<dbReference type="GO" id="GO:0005886">
    <property type="term" value="C:plasma membrane"/>
    <property type="evidence" value="ECO:0007669"/>
    <property type="project" value="UniProtKB-SubCell"/>
</dbReference>
<proteinExistence type="inferred from homology"/>
<dbReference type="InterPro" id="IPR001173">
    <property type="entry name" value="Glyco_trans_2-like"/>
</dbReference>
<evidence type="ECO:0000256" key="5">
    <source>
        <dbReference type="ARBA" id="ARBA00022692"/>
    </source>
</evidence>
<dbReference type="AlphaFoldDB" id="A0A839GEC9"/>
<dbReference type="Pfam" id="PF00535">
    <property type="entry name" value="Glycos_transf_2"/>
    <property type="match status" value="1"/>
</dbReference>
<dbReference type="FunFam" id="3.90.550.10:FF:000079">
    <property type="entry name" value="Probable glycosyl transferase"/>
    <property type="match status" value="1"/>
</dbReference>
<dbReference type="GO" id="GO:0004582">
    <property type="term" value="F:dolichyl-phosphate beta-D-mannosyltransferase activity"/>
    <property type="evidence" value="ECO:0007669"/>
    <property type="project" value="UniProtKB-EC"/>
</dbReference>
<sequence>MKYSKENTNGSMDISVVIPIFNEEQILPELHDRLVKTVSRITPHYELIFVNDGSKDNSLLVLQQLSELNENAYYINFSRNFGHQIAVTAGLDACNGNVVVIIDGDLQDPPELILELYTKYQEGYDVVYAKRISRKGESFFKKITAKAFYRTLNHITNIDIPLDTGDFRLINRKVVDYLRKMPEQNKFLRGQIAWLGFKQTQVTFNRDERKYGKTGYPLSKMFRFAMDGITSFSDKPLRLVTTLGMTISFVSFLIILYAVYSYFILHRTITGWTSLIISSMFIGGIQLLTTGIIGEYISRINKNVLDRPLYIIEDTNLRKNA</sequence>
<dbReference type="PANTHER" id="PTHR48090">
    <property type="entry name" value="UNDECAPRENYL-PHOSPHATE 4-DEOXY-4-FORMAMIDO-L-ARABINOSE TRANSFERASE-RELATED"/>
    <property type="match status" value="1"/>
</dbReference>
<evidence type="ECO:0000256" key="1">
    <source>
        <dbReference type="ARBA" id="ARBA00004651"/>
    </source>
</evidence>
<dbReference type="RefSeq" id="WP_246386995.1">
    <property type="nucleotide sequence ID" value="NZ_JACJIQ010000010.1"/>
</dbReference>
<feature type="transmembrane region" description="Helical" evidence="9">
    <location>
        <begin position="275"/>
        <end position="297"/>
    </location>
</feature>
<keyword evidence="4 11" id="KW-0808">Transferase</keyword>
<dbReference type="InterPro" id="IPR029044">
    <property type="entry name" value="Nucleotide-diphossugar_trans"/>
</dbReference>
<keyword evidence="6 9" id="KW-1133">Transmembrane helix</keyword>
<evidence type="ECO:0000256" key="8">
    <source>
        <dbReference type="ARBA" id="ARBA00038152"/>
    </source>
</evidence>
<accession>A0A839GEC9</accession>
<dbReference type="InterPro" id="IPR050256">
    <property type="entry name" value="Glycosyltransferase_2"/>
</dbReference>